<keyword evidence="3 6" id="KW-0812">Transmembrane</keyword>
<feature type="transmembrane region" description="Helical" evidence="6">
    <location>
        <begin position="12"/>
        <end position="29"/>
    </location>
</feature>
<dbReference type="PANTHER" id="PTHR36115">
    <property type="entry name" value="PROLINE-RICH ANTIGEN HOMOLOG-RELATED"/>
    <property type="match status" value="1"/>
</dbReference>
<dbReference type="Proteomes" id="UP001499909">
    <property type="component" value="Unassembled WGS sequence"/>
</dbReference>
<dbReference type="InterPro" id="IPR010432">
    <property type="entry name" value="RDD"/>
</dbReference>
<proteinExistence type="predicted"/>
<dbReference type="PANTHER" id="PTHR36115:SF4">
    <property type="entry name" value="MEMBRANE PROTEIN"/>
    <property type="match status" value="1"/>
</dbReference>
<reference evidence="9" key="1">
    <citation type="journal article" date="2019" name="Int. J. Syst. Evol. Microbiol.">
        <title>The Global Catalogue of Microorganisms (GCM) 10K type strain sequencing project: providing services to taxonomists for standard genome sequencing and annotation.</title>
        <authorList>
            <consortium name="The Broad Institute Genomics Platform"/>
            <consortium name="The Broad Institute Genome Sequencing Center for Infectious Disease"/>
            <person name="Wu L."/>
            <person name="Ma J."/>
        </authorList>
    </citation>
    <scope>NUCLEOTIDE SEQUENCE [LARGE SCALE GENOMIC DNA]</scope>
    <source>
        <strain evidence="9">JCM 17214</strain>
    </source>
</reference>
<evidence type="ECO:0000256" key="2">
    <source>
        <dbReference type="ARBA" id="ARBA00022475"/>
    </source>
</evidence>
<keyword evidence="5 6" id="KW-0472">Membrane</keyword>
<comment type="subcellular location">
    <subcellularLocation>
        <location evidence="1">Cell membrane</location>
        <topology evidence="1">Multi-pass membrane protein</topology>
    </subcellularLocation>
</comment>
<feature type="transmembrane region" description="Helical" evidence="6">
    <location>
        <begin position="41"/>
        <end position="59"/>
    </location>
</feature>
<evidence type="ECO:0000259" key="7">
    <source>
        <dbReference type="Pfam" id="PF06271"/>
    </source>
</evidence>
<evidence type="ECO:0000313" key="9">
    <source>
        <dbReference type="Proteomes" id="UP001499909"/>
    </source>
</evidence>
<evidence type="ECO:0000256" key="6">
    <source>
        <dbReference type="SAM" id="Phobius"/>
    </source>
</evidence>
<dbReference type="InterPro" id="IPR051791">
    <property type="entry name" value="Pra-immunoreactive"/>
</dbReference>
<protein>
    <recommendedName>
        <fullName evidence="7">RDD domain-containing protein</fullName>
    </recommendedName>
</protein>
<evidence type="ECO:0000256" key="3">
    <source>
        <dbReference type="ARBA" id="ARBA00022692"/>
    </source>
</evidence>
<feature type="domain" description="RDD" evidence="7">
    <location>
        <begin position="4"/>
        <end position="104"/>
    </location>
</feature>
<keyword evidence="2" id="KW-1003">Cell membrane</keyword>
<gene>
    <name evidence="8" type="ORF">GCM10022406_40400</name>
</gene>
<accession>A0ABP7NVP7</accession>
<dbReference type="Pfam" id="PF06271">
    <property type="entry name" value="RDD"/>
    <property type="match status" value="1"/>
</dbReference>
<keyword evidence="4 6" id="KW-1133">Transmembrane helix</keyword>
<keyword evidence="9" id="KW-1185">Reference proteome</keyword>
<dbReference type="EMBL" id="BAABDH010000113">
    <property type="protein sequence ID" value="GAA3954735.1"/>
    <property type="molecule type" value="Genomic_DNA"/>
</dbReference>
<name>A0ABP7NVP7_9BACT</name>
<evidence type="ECO:0000256" key="4">
    <source>
        <dbReference type="ARBA" id="ARBA00022989"/>
    </source>
</evidence>
<evidence type="ECO:0000256" key="5">
    <source>
        <dbReference type="ARBA" id="ARBA00023136"/>
    </source>
</evidence>
<sequence length="123" mass="14000">MEASKTRRFLNWLIDSIGVFLLLTLLVRFCSSPTTTRLQLQLASMSLLFVYYAGAEFFFQRSVGKLLTHTLVVSQDDERPSLGAVLLRTVCRFIPLEPLSLLLTGKRVWHDTLSGTKVVFIDY</sequence>
<evidence type="ECO:0000256" key="1">
    <source>
        <dbReference type="ARBA" id="ARBA00004651"/>
    </source>
</evidence>
<comment type="caution">
    <text evidence="8">The sequence shown here is derived from an EMBL/GenBank/DDBJ whole genome shotgun (WGS) entry which is preliminary data.</text>
</comment>
<organism evidence="8 9">
    <name type="scientific">Hymenobacter algoricola</name>
    <dbReference type="NCBI Taxonomy" id="486267"/>
    <lineage>
        <taxon>Bacteria</taxon>
        <taxon>Pseudomonadati</taxon>
        <taxon>Bacteroidota</taxon>
        <taxon>Cytophagia</taxon>
        <taxon>Cytophagales</taxon>
        <taxon>Hymenobacteraceae</taxon>
        <taxon>Hymenobacter</taxon>
    </lineage>
</organism>
<evidence type="ECO:0000313" key="8">
    <source>
        <dbReference type="EMBL" id="GAA3954735.1"/>
    </source>
</evidence>
<dbReference type="RefSeq" id="WP_345117874.1">
    <property type="nucleotide sequence ID" value="NZ_BAABDH010000113.1"/>
</dbReference>